<evidence type="ECO:0000313" key="17">
    <source>
        <dbReference type="EMBL" id="JAP61576.1"/>
    </source>
</evidence>
<evidence type="ECO:0000256" key="12">
    <source>
        <dbReference type="SAM" id="MobiDB-lite"/>
    </source>
</evidence>
<evidence type="ECO:0000256" key="4">
    <source>
        <dbReference type="ARBA" id="ARBA00008334"/>
    </source>
</evidence>
<dbReference type="Pfam" id="PF04815">
    <property type="entry name" value="Sec23_helical"/>
    <property type="match status" value="1"/>
</dbReference>
<feature type="region of interest" description="Disordered" evidence="12">
    <location>
        <begin position="675"/>
        <end position="694"/>
    </location>
</feature>
<evidence type="ECO:0000256" key="5">
    <source>
        <dbReference type="ARBA" id="ARBA00022448"/>
    </source>
</evidence>
<organism evidence="17">
    <name type="scientific">Schistocephalus solidus</name>
    <name type="common">Tapeworm</name>
    <dbReference type="NCBI Taxonomy" id="70667"/>
    <lineage>
        <taxon>Eukaryota</taxon>
        <taxon>Metazoa</taxon>
        <taxon>Spiralia</taxon>
        <taxon>Lophotrochozoa</taxon>
        <taxon>Platyhelminthes</taxon>
        <taxon>Cestoda</taxon>
        <taxon>Eucestoda</taxon>
        <taxon>Diphyllobothriidea</taxon>
        <taxon>Diphyllobothriidae</taxon>
        <taxon>Schistocephalus</taxon>
    </lineage>
</organism>
<feature type="compositionally biased region" description="Polar residues" evidence="12">
    <location>
        <begin position="219"/>
        <end position="242"/>
    </location>
</feature>
<dbReference type="GO" id="GO:0006886">
    <property type="term" value="P:intracellular protein transport"/>
    <property type="evidence" value="ECO:0007669"/>
    <property type="project" value="InterPro"/>
</dbReference>
<dbReference type="InterPro" id="IPR036465">
    <property type="entry name" value="vWFA_dom_sf"/>
</dbReference>
<dbReference type="GO" id="GO:0000149">
    <property type="term" value="F:SNARE binding"/>
    <property type="evidence" value="ECO:0007669"/>
    <property type="project" value="TreeGrafter"/>
</dbReference>
<dbReference type="GO" id="GO:0005789">
    <property type="term" value="C:endoplasmic reticulum membrane"/>
    <property type="evidence" value="ECO:0007669"/>
    <property type="project" value="UniProtKB-SubCell"/>
</dbReference>
<keyword evidence="6" id="KW-0256">Endoplasmic reticulum</keyword>
<keyword evidence="5" id="KW-0813">Transport</keyword>
<dbReference type="SUPFAM" id="SSF82754">
    <property type="entry name" value="C-terminal, gelsolin-like domain of Sec23/24"/>
    <property type="match status" value="1"/>
</dbReference>
<dbReference type="InterPro" id="IPR006900">
    <property type="entry name" value="Sec23/24_helical_dom"/>
</dbReference>
<dbReference type="InterPro" id="IPR036174">
    <property type="entry name" value="Znf_Sec23_Sec24_sf"/>
</dbReference>
<evidence type="ECO:0000256" key="11">
    <source>
        <dbReference type="ARBA" id="ARBA00023329"/>
    </source>
</evidence>
<dbReference type="InterPro" id="IPR029006">
    <property type="entry name" value="ADF-H/Gelsolin-like_dom_sf"/>
</dbReference>
<dbReference type="InterPro" id="IPR036175">
    <property type="entry name" value="Sec23/24_helical_dom_sf"/>
</dbReference>
<feature type="compositionally biased region" description="Polar residues" evidence="12">
    <location>
        <begin position="275"/>
        <end position="287"/>
    </location>
</feature>
<feature type="non-terminal residue" evidence="17">
    <location>
        <position position="1"/>
    </location>
</feature>
<dbReference type="InterPro" id="IPR006895">
    <property type="entry name" value="Znf_Sec23_Sec24"/>
</dbReference>
<dbReference type="SUPFAM" id="SSF81811">
    <property type="entry name" value="Helical domain of Sec23/24"/>
    <property type="match status" value="1"/>
</dbReference>
<dbReference type="InterPro" id="IPR006896">
    <property type="entry name" value="Sec23/24_trunk_dom"/>
</dbReference>
<dbReference type="GO" id="GO:0090110">
    <property type="term" value="P:COPII-coated vesicle cargo loading"/>
    <property type="evidence" value="ECO:0007669"/>
    <property type="project" value="TreeGrafter"/>
</dbReference>
<keyword evidence="11" id="KW-0968">Cytoplasmic vesicle</keyword>
<comment type="similarity">
    <text evidence="4">Belongs to the SEC23/SEC24 family. SEC24 subfamily.</text>
</comment>
<dbReference type="InterPro" id="IPR050550">
    <property type="entry name" value="SEC23_SEC24_subfamily"/>
</dbReference>
<dbReference type="PANTHER" id="PTHR13803:SF39">
    <property type="entry name" value="SECRETORY 24AB, ISOFORM A"/>
    <property type="match status" value="1"/>
</dbReference>
<dbReference type="Pfam" id="PF08033">
    <property type="entry name" value="Sec23_BS"/>
    <property type="match status" value="1"/>
</dbReference>
<comment type="subcellular location">
    <subcellularLocation>
        <location evidence="1">Cytoplasmic vesicle</location>
        <location evidence="1">COPII-coated vesicle membrane</location>
        <topology evidence="1">Peripheral membrane protein</topology>
        <orientation evidence="1">Cytoplasmic side</orientation>
    </subcellularLocation>
    <subcellularLocation>
        <location evidence="3">Endoplasmic reticulum membrane</location>
        <topology evidence="3">Peripheral membrane protein</topology>
        <orientation evidence="3">Cytoplasmic side</orientation>
    </subcellularLocation>
    <subcellularLocation>
        <location evidence="2">Golgi apparatus membrane</location>
    </subcellularLocation>
</comment>
<evidence type="ECO:0000259" key="15">
    <source>
        <dbReference type="Pfam" id="PF04815"/>
    </source>
</evidence>
<feature type="domain" description="Sec23/Sec24 trunk" evidence="14">
    <location>
        <begin position="533"/>
        <end position="755"/>
    </location>
</feature>
<dbReference type="SUPFAM" id="SSF53300">
    <property type="entry name" value="vWA-like"/>
    <property type="match status" value="1"/>
</dbReference>
<evidence type="ECO:0000256" key="6">
    <source>
        <dbReference type="ARBA" id="ARBA00022824"/>
    </source>
</evidence>
<evidence type="ECO:0000256" key="3">
    <source>
        <dbReference type="ARBA" id="ARBA00004397"/>
    </source>
</evidence>
<feature type="compositionally biased region" description="Polar residues" evidence="12">
    <location>
        <begin position="355"/>
        <end position="370"/>
    </location>
</feature>
<feature type="region of interest" description="Disordered" evidence="12">
    <location>
        <begin position="156"/>
        <end position="370"/>
    </location>
</feature>
<dbReference type="AlphaFoldDB" id="A0A0V0J6Y5"/>
<keyword evidence="8" id="KW-0653">Protein transport</keyword>
<accession>A0A0V0J6Y5</accession>
<dbReference type="InterPro" id="IPR036180">
    <property type="entry name" value="Gelsolin-like_dom_sf"/>
</dbReference>
<feature type="domain" description="Sec23/Sec24 helical" evidence="15">
    <location>
        <begin position="913"/>
        <end position="1014"/>
    </location>
</feature>
<feature type="compositionally biased region" description="Polar residues" evidence="12">
    <location>
        <begin position="173"/>
        <end position="187"/>
    </location>
</feature>
<gene>
    <name evidence="17" type="primary">SC24B</name>
    <name evidence="17" type="ORF">TR123669</name>
</gene>
<dbReference type="Pfam" id="PF04811">
    <property type="entry name" value="Sec23_trunk"/>
    <property type="match status" value="1"/>
</dbReference>
<dbReference type="Gene3D" id="3.40.20.10">
    <property type="entry name" value="Severin"/>
    <property type="match status" value="1"/>
</dbReference>
<dbReference type="GO" id="GO:0000139">
    <property type="term" value="C:Golgi membrane"/>
    <property type="evidence" value="ECO:0007669"/>
    <property type="project" value="UniProtKB-SubCell"/>
</dbReference>
<keyword evidence="7" id="KW-0931">ER-Golgi transport</keyword>
<evidence type="ECO:0000256" key="2">
    <source>
        <dbReference type="ARBA" id="ARBA00004394"/>
    </source>
</evidence>
<dbReference type="Gene3D" id="2.60.40.1670">
    <property type="entry name" value="beta-sandwich domain of Sec23/24"/>
    <property type="match status" value="2"/>
</dbReference>
<evidence type="ECO:0000256" key="8">
    <source>
        <dbReference type="ARBA" id="ARBA00022927"/>
    </source>
</evidence>
<evidence type="ECO:0000259" key="14">
    <source>
        <dbReference type="Pfam" id="PF04811"/>
    </source>
</evidence>
<dbReference type="InterPro" id="IPR012990">
    <property type="entry name" value="Beta-sandwich_Sec23_24"/>
</dbReference>
<dbReference type="Gene3D" id="3.40.50.410">
    <property type="entry name" value="von Willebrand factor, type A domain"/>
    <property type="match status" value="1"/>
</dbReference>
<dbReference type="SUPFAM" id="SSF82919">
    <property type="entry name" value="Zn-finger domain of Sec23/24"/>
    <property type="match status" value="1"/>
</dbReference>
<feature type="compositionally biased region" description="Polar residues" evidence="12">
    <location>
        <begin position="251"/>
        <end position="264"/>
    </location>
</feature>
<evidence type="ECO:0000259" key="13">
    <source>
        <dbReference type="Pfam" id="PF04810"/>
    </source>
</evidence>
<dbReference type="PANTHER" id="PTHR13803">
    <property type="entry name" value="SEC24-RELATED PROTEIN"/>
    <property type="match status" value="1"/>
</dbReference>
<protein>
    <submittedName>
        <fullName evidence="17">Protein transport protein Sec24B</fullName>
    </submittedName>
</protein>
<sequence>RFACLLCGTFNTSRHLLPRRPALPSDFIMSLNEDNSHYTYAPTQPTVAGAPPYPFKQEVKSLPMVWPPDATFAGLTATSGTGAATTTNPTNHNGPTVFPVPSVPTSMYTPSSPVCVSSIATPSPYLSPSQVHPTVTMLDSLQNSRPVAAAQAHTSYTPTFHTNRPMPPPVLPSMQQVPNTGHNSQPLSYPDVLPSNGHQQQPPGQPATHSVYPAHVPRQPTSFPSTPSYGNYNQQSTGQSTRPPLAATTAYPGTSLSQHHSQTVAPPPLLYAAPSGQQLPQTPPLQMSQRTTSQSTANATSAGRPYQSMPGMPPVAHGQLPSPKQLTASHDSTDVAASRVRGSYHHQQQQQQQQAGTYTRQNSSARTAGTEMTSEEWNFLHCPISLLNDWNFFPSDGPECAPRPPISSAVNCDPELMRCTLTTVPASSHLQSQCRLPLGLVIHPFRDVNDLPVIQTSVIVRCRSCRTYINPFVKFLDNNRRWRCPVCMLANTIPDEFFYDPASRTYGDPSRRPEITSPTVEFIAPSEYMLRPPQAATYVFCLEVNHSAVTSGYLDFVCNLIADHLEKMPGDSRRQVAFLTYDSGLHFYILSGKSMRMIILQDLSETFLPDLGGMINRINDNLETLTNFLHHLPAEFAHTQDTGNCLGFTLQSALKLVSSIGGRVTVFNTSLPNVGPGSLQHREEKDDQKQPDVKHLGPASDFYKTLALDFAGAQVSVDLFFLNSTYCDIATISGVARHSGGSVYHYPFFHHKTSTSNAALTGIEAAPAVHNPANSFGLPTTAVRSASGNAQATDPSRELIMAESLRRDLIRYLTRRIGFEAVLRIRCTRGLNIQNFYGCFFVRSVDLLSLPNVNPDAGYAMQLEMTESLEEFKYVVLQAALLYTSAFGDRRIRVHTLCLPVTESPEAVFNYSDQTAIACLITKMAVERTISAGLSNSREALSTVISDILMAYQRSRNKQASNQVHLCPSSLRLLPAYVCGALRFLAFRLHIPTSLDDRSAALELLINASCSRLMSLIYPRLYDVRRFIQRTPTAVGNPPDHRTLAEKAAGLSLRNDSVDPEPDDPERLPGRLNLNSNFIKRDGVFLLDTGFFLILLVGYDIPAEELRSLIGYDSVDEIHVDSSALRLPPLPSDDQVASLPKPRRRLQQLIGHLRRDHLLGTALILVRHDAPEFLKHQFINALVEDRTESAPSYMEFIQMVLNFAR</sequence>
<feature type="compositionally biased region" description="Low complexity" evidence="12">
    <location>
        <begin position="288"/>
        <end position="302"/>
    </location>
</feature>
<evidence type="ECO:0000259" key="16">
    <source>
        <dbReference type="Pfam" id="PF08033"/>
    </source>
</evidence>
<proteinExistence type="inferred from homology"/>
<evidence type="ECO:0000256" key="1">
    <source>
        <dbReference type="ARBA" id="ARBA00004299"/>
    </source>
</evidence>
<dbReference type="SUPFAM" id="SSF81995">
    <property type="entry name" value="beta-sandwich domain of Sec23/24"/>
    <property type="match status" value="1"/>
</dbReference>
<dbReference type="Pfam" id="PF04810">
    <property type="entry name" value="zf-Sec23_Sec24"/>
    <property type="match status" value="1"/>
</dbReference>
<evidence type="ECO:0000256" key="7">
    <source>
        <dbReference type="ARBA" id="ARBA00022892"/>
    </source>
</evidence>
<dbReference type="Gene3D" id="1.20.120.730">
    <property type="entry name" value="Sec23/Sec24 helical domain"/>
    <property type="match status" value="1"/>
</dbReference>
<feature type="domain" description="Sec23/Sec24 beta-sandwich" evidence="16">
    <location>
        <begin position="818"/>
        <end position="902"/>
    </location>
</feature>
<dbReference type="GO" id="GO:0070971">
    <property type="term" value="C:endoplasmic reticulum exit site"/>
    <property type="evidence" value="ECO:0007669"/>
    <property type="project" value="TreeGrafter"/>
</dbReference>
<feature type="domain" description="Zinc finger Sec23/Sec24-type" evidence="13">
    <location>
        <begin position="459"/>
        <end position="496"/>
    </location>
</feature>
<evidence type="ECO:0000256" key="9">
    <source>
        <dbReference type="ARBA" id="ARBA00023034"/>
    </source>
</evidence>
<name>A0A0V0J6Y5_SCHSO</name>
<feature type="compositionally biased region" description="Basic and acidic residues" evidence="12">
    <location>
        <begin position="680"/>
        <end position="694"/>
    </location>
</feature>
<reference evidence="17" key="1">
    <citation type="submission" date="2016-01" db="EMBL/GenBank/DDBJ databases">
        <title>Reference transcriptome for the parasite Schistocephalus solidus: insights into the molecular evolution of parasitism.</title>
        <authorList>
            <person name="Hebert F.O."/>
            <person name="Grambauer S."/>
            <person name="Barber I."/>
            <person name="Landry C.R."/>
            <person name="Aubin-Horth N."/>
        </authorList>
    </citation>
    <scope>NUCLEOTIDE SEQUENCE</scope>
</reference>
<keyword evidence="10" id="KW-0472">Membrane</keyword>
<dbReference type="GO" id="GO:0008270">
    <property type="term" value="F:zinc ion binding"/>
    <property type="evidence" value="ECO:0007669"/>
    <property type="project" value="InterPro"/>
</dbReference>
<dbReference type="EMBL" id="GEEE01001649">
    <property type="protein sequence ID" value="JAP61576.1"/>
    <property type="molecule type" value="Transcribed_RNA"/>
</dbReference>
<keyword evidence="9" id="KW-0333">Golgi apparatus</keyword>
<dbReference type="Gene3D" id="2.30.30.380">
    <property type="entry name" value="Zn-finger domain of Sec23/24"/>
    <property type="match status" value="1"/>
</dbReference>
<evidence type="ECO:0000256" key="10">
    <source>
        <dbReference type="ARBA" id="ARBA00023136"/>
    </source>
</evidence>
<dbReference type="GO" id="GO:0030127">
    <property type="term" value="C:COPII vesicle coat"/>
    <property type="evidence" value="ECO:0007669"/>
    <property type="project" value="InterPro"/>
</dbReference>